<dbReference type="SUPFAM" id="SSF53335">
    <property type="entry name" value="S-adenosyl-L-methionine-dependent methyltransferases"/>
    <property type="match status" value="1"/>
</dbReference>
<dbReference type="InterPro" id="IPR040758">
    <property type="entry name" value="PrmC_N"/>
</dbReference>
<evidence type="ECO:0000313" key="8">
    <source>
        <dbReference type="Proteomes" id="UP001597295"/>
    </source>
</evidence>
<protein>
    <recommendedName>
        <fullName evidence="4">Release factor glutamine methyltransferase</fullName>
        <shortName evidence="4">RF MTase</shortName>
        <ecNumber evidence="4">2.1.1.297</ecNumber>
    </recommendedName>
    <alternativeName>
        <fullName evidence="4">N5-glutamine methyltransferase PrmC</fullName>
    </alternativeName>
    <alternativeName>
        <fullName evidence="4">Protein-(glutamine-N5) MTase PrmC</fullName>
    </alternativeName>
    <alternativeName>
        <fullName evidence="4">Protein-glutamine N-methyltransferase PrmC</fullName>
    </alternativeName>
</protein>
<proteinExistence type="inferred from homology"/>
<feature type="binding site" evidence="4">
    <location>
        <begin position="123"/>
        <end position="127"/>
    </location>
    <ligand>
        <name>S-adenosyl-L-methionine</name>
        <dbReference type="ChEBI" id="CHEBI:59789"/>
    </ligand>
</feature>
<evidence type="ECO:0000259" key="5">
    <source>
        <dbReference type="Pfam" id="PF13847"/>
    </source>
</evidence>
<dbReference type="InterPro" id="IPR002052">
    <property type="entry name" value="DNA_methylase_N6_adenine_CS"/>
</dbReference>
<feature type="binding site" evidence="4">
    <location>
        <position position="146"/>
    </location>
    <ligand>
        <name>S-adenosyl-L-methionine</name>
        <dbReference type="ChEBI" id="CHEBI:59789"/>
    </ligand>
</feature>
<dbReference type="Pfam" id="PF17827">
    <property type="entry name" value="PrmC_N"/>
    <property type="match status" value="1"/>
</dbReference>
<dbReference type="GO" id="GO:0032259">
    <property type="term" value="P:methylation"/>
    <property type="evidence" value="ECO:0007669"/>
    <property type="project" value="UniProtKB-KW"/>
</dbReference>
<sequence>MSTEADALLVSATQRLAAVGNDTARLDARLLLAAACGVEPADLTLGRVQTLQPAQRARFARMIARRERNEPVGRILGYREFWSLNFRLGPDTLEPRPDSEALVEACLARLPERTAPYRMVDLGTGTGCLLLSILSERPQTKGVGVDIAPGALRVARRNAVDLGLKPRARFQLGNWLTGIGATFDLILSNPPYIPSADVLALAPEVKDFDPARALDGGPDGLGPYRILAAQAPARLKKGGWLAVEIGWDQGPRVADLFKSAGLTEVAVLPDLGGRDRVVVGLKAQA</sequence>
<dbReference type="Pfam" id="PF13847">
    <property type="entry name" value="Methyltransf_31"/>
    <property type="match status" value="1"/>
</dbReference>
<dbReference type="HAMAP" id="MF_02126">
    <property type="entry name" value="RF_methyltr_PrmC"/>
    <property type="match status" value="1"/>
</dbReference>
<dbReference type="InterPro" id="IPR050320">
    <property type="entry name" value="N5-glutamine_MTase"/>
</dbReference>
<dbReference type="PROSITE" id="PS00092">
    <property type="entry name" value="N6_MTASE"/>
    <property type="match status" value="1"/>
</dbReference>
<comment type="function">
    <text evidence="4">Methylates the class 1 translation termination release factors RF1/PrfA and RF2/PrfB on the glutamine residue of the universally conserved GGQ motif.</text>
</comment>
<keyword evidence="8" id="KW-1185">Reference proteome</keyword>
<evidence type="ECO:0000256" key="2">
    <source>
        <dbReference type="ARBA" id="ARBA00022679"/>
    </source>
</evidence>
<dbReference type="NCBIfam" id="TIGR00536">
    <property type="entry name" value="hemK_fam"/>
    <property type="match status" value="1"/>
</dbReference>
<dbReference type="CDD" id="cd02440">
    <property type="entry name" value="AdoMet_MTases"/>
    <property type="match status" value="1"/>
</dbReference>
<organism evidence="7 8">
    <name type="scientific">Lacibacterium aquatile</name>
    <dbReference type="NCBI Taxonomy" id="1168082"/>
    <lineage>
        <taxon>Bacteria</taxon>
        <taxon>Pseudomonadati</taxon>
        <taxon>Pseudomonadota</taxon>
        <taxon>Alphaproteobacteria</taxon>
        <taxon>Rhodospirillales</taxon>
        <taxon>Rhodospirillaceae</taxon>
    </lineage>
</organism>
<keyword evidence="3 4" id="KW-0949">S-adenosyl-L-methionine</keyword>
<dbReference type="Proteomes" id="UP001597295">
    <property type="component" value="Unassembled WGS sequence"/>
</dbReference>
<dbReference type="InterPro" id="IPR019874">
    <property type="entry name" value="RF_methyltr_PrmC"/>
</dbReference>
<keyword evidence="2 4" id="KW-0808">Transferase</keyword>
<gene>
    <name evidence="4 7" type="primary">prmC</name>
    <name evidence="7" type="ORF">ACFSM5_21530</name>
</gene>
<feature type="domain" description="Methyltransferase" evidence="5">
    <location>
        <begin position="117"/>
        <end position="200"/>
    </location>
</feature>
<dbReference type="RefSeq" id="WP_379878902.1">
    <property type="nucleotide sequence ID" value="NZ_JBHUIP010000016.1"/>
</dbReference>
<dbReference type="Gene3D" id="3.40.50.150">
    <property type="entry name" value="Vaccinia Virus protein VP39"/>
    <property type="match status" value="1"/>
</dbReference>
<dbReference type="PANTHER" id="PTHR18895:SF74">
    <property type="entry name" value="MTRF1L RELEASE FACTOR GLUTAMINE METHYLTRANSFERASE"/>
    <property type="match status" value="1"/>
</dbReference>
<dbReference type="NCBIfam" id="TIGR03534">
    <property type="entry name" value="RF_mod_PrmC"/>
    <property type="match status" value="1"/>
</dbReference>
<comment type="similarity">
    <text evidence="4">Belongs to the protein N5-glutamine methyltransferase family. PrmC subfamily.</text>
</comment>
<dbReference type="EC" id="2.1.1.297" evidence="4"/>
<dbReference type="InterPro" id="IPR029063">
    <property type="entry name" value="SAM-dependent_MTases_sf"/>
</dbReference>
<reference evidence="8" key="1">
    <citation type="journal article" date="2019" name="Int. J. Syst. Evol. Microbiol.">
        <title>The Global Catalogue of Microorganisms (GCM) 10K type strain sequencing project: providing services to taxonomists for standard genome sequencing and annotation.</title>
        <authorList>
            <consortium name="The Broad Institute Genomics Platform"/>
            <consortium name="The Broad Institute Genome Sequencing Center for Infectious Disease"/>
            <person name="Wu L."/>
            <person name="Ma J."/>
        </authorList>
    </citation>
    <scope>NUCLEOTIDE SEQUENCE [LARGE SCALE GENOMIC DNA]</scope>
    <source>
        <strain evidence="8">CGMCC 1.19062</strain>
    </source>
</reference>
<keyword evidence="1 4" id="KW-0489">Methyltransferase</keyword>
<comment type="caution">
    <text evidence="7">The sequence shown here is derived from an EMBL/GenBank/DDBJ whole genome shotgun (WGS) entry which is preliminary data.</text>
</comment>
<evidence type="ECO:0000313" key="7">
    <source>
        <dbReference type="EMBL" id="MFD2265498.1"/>
    </source>
</evidence>
<feature type="binding site" evidence="4">
    <location>
        <position position="175"/>
    </location>
    <ligand>
        <name>S-adenosyl-L-methionine</name>
        <dbReference type="ChEBI" id="CHEBI:59789"/>
    </ligand>
</feature>
<accession>A0ABW5DWI7</accession>
<comment type="catalytic activity">
    <reaction evidence="4">
        <text>L-glutaminyl-[peptide chain release factor] + S-adenosyl-L-methionine = N(5)-methyl-L-glutaminyl-[peptide chain release factor] + S-adenosyl-L-homocysteine + H(+)</text>
        <dbReference type="Rhea" id="RHEA:42896"/>
        <dbReference type="Rhea" id="RHEA-COMP:10271"/>
        <dbReference type="Rhea" id="RHEA-COMP:10272"/>
        <dbReference type="ChEBI" id="CHEBI:15378"/>
        <dbReference type="ChEBI" id="CHEBI:30011"/>
        <dbReference type="ChEBI" id="CHEBI:57856"/>
        <dbReference type="ChEBI" id="CHEBI:59789"/>
        <dbReference type="ChEBI" id="CHEBI:61891"/>
        <dbReference type="EC" id="2.1.1.297"/>
    </reaction>
</comment>
<name>A0ABW5DWI7_9PROT</name>
<evidence type="ECO:0000256" key="3">
    <source>
        <dbReference type="ARBA" id="ARBA00022691"/>
    </source>
</evidence>
<evidence type="ECO:0000259" key="6">
    <source>
        <dbReference type="Pfam" id="PF17827"/>
    </source>
</evidence>
<feature type="binding site" evidence="4">
    <location>
        <position position="189"/>
    </location>
    <ligand>
        <name>S-adenosyl-L-methionine</name>
        <dbReference type="ChEBI" id="CHEBI:59789"/>
    </ligand>
</feature>
<dbReference type="EMBL" id="JBHUIP010000016">
    <property type="protein sequence ID" value="MFD2265498.1"/>
    <property type="molecule type" value="Genomic_DNA"/>
</dbReference>
<evidence type="ECO:0000256" key="1">
    <source>
        <dbReference type="ARBA" id="ARBA00022603"/>
    </source>
</evidence>
<dbReference type="InterPro" id="IPR025714">
    <property type="entry name" value="Methyltranfer_dom"/>
</dbReference>
<dbReference type="InterPro" id="IPR004556">
    <property type="entry name" value="HemK-like"/>
</dbReference>
<dbReference type="PANTHER" id="PTHR18895">
    <property type="entry name" value="HEMK METHYLTRANSFERASE"/>
    <property type="match status" value="1"/>
</dbReference>
<dbReference type="Gene3D" id="1.10.8.10">
    <property type="entry name" value="DNA helicase RuvA subunit, C-terminal domain"/>
    <property type="match status" value="1"/>
</dbReference>
<feature type="binding site" evidence="4">
    <location>
        <begin position="189"/>
        <end position="192"/>
    </location>
    <ligand>
        <name>substrate</name>
    </ligand>
</feature>
<evidence type="ECO:0000256" key="4">
    <source>
        <dbReference type="HAMAP-Rule" id="MF_02126"/>
    </source>
</evidence>
<feature type="domain" description="Release factor glutamine methyltransferase N-terminal" evidence="6">
    <location>
        <begin position="8"/>
        <end position="77"/>
    </location>
</feature>
<dbReference type="GO" id="GO:0102559">
    <property type="term" value="F:peptide chain release factor N(5)-glutamine methyltransferase activity"/>
    <property type="evidence" value="ECO:0007669"/>
    <property type="project" value="UniProtKB-EC"/>
</dbReference>